<comment type="caution">
    <text evidence="1">The sequence shown here is derived from an EMBL/GenBank/DDBJ whole genome shotgun (WGS) entry which is preliminary data.</text>
</comment>
<name>A0AAV4LID2_9BACL</name>
<proteinExistence type="predicted"/>
<evidence type="ECO:0000313" key="1">
    <source>
        <dbReference type="EMBL" id="GIM47540.1"/>
    </source>
</evidence>
<reference evidence="1" key="1">
    <citation type="journal article" date="2023" name="Int. J. Syst. Evol. Microbiol.">
        <title>Collibacillus ludicampi gen. nov., sp. nov., a new soil bacterium of the family Alicyclobacillaceae.</title>
        <authorList>
            <person name="Jojima T."/>
            <person name="Ioku Y."/>
            <person name="Fukuta Y."/>
            <person name="Shirasaka N."/>
            <person name="Matsumura Y."/>
            <person name="Mori M."/>
        </authorList>
    </citation>
    <scope>NUCLEOTIDE SEQUENCE</scope>
    <source>
        <strain evidence="1">TP075</strain>
    </source>
</reference>
<keyword evidence="2" id="KW-1185">Reference proteome</keyword>
<dbReference type="EMBL" id="BOQE01000001">
    <property type="protein sequence ID" value="GIM47540.1"/>
    <property type="molecule type" value="Genomic_DNA"/>
</dbReference>
<dbReference type="RefSeq" id="WP_282200506.1">
    <property type="nucleotide sequence ID" value="NZ_BOQE01000001.1"/>
</dbReference>
<accession>A0AAV4LID2</accession>
<dbReference type="Proteomes" id="UP001057291">
    <property type="component" value="Unassembled WGS sequence"/>
</dbReference>
<dbReference type="AlphaFoldDB" id="A0AAV4LID2"/>
<gene>
    <name evidence="1" type="ORF">DNHGIG_30890</name>
</gene>
<evidence type="ECO:0008006" key="3">
    <source>
        <dbReference type="Google" id="ProtNLM"/>
    </source>
</evidence>
<evidence type="ECO:0000313" key="2">
    <source>
        <dbReference type="Proteomes" id="UP001057291"/>
    </source>
</evidence>
<organism evidence="1 2">
    <name type="scientific">Collibacillus ludicampi</name>
    <dbReference type="NCBI Taxonomy" id="2771369"/>
    <lineage>
        <taxon>Bacteria</taxon>
        <taxon>Bacillati</taxon>
        <taxon>Bacillota</taxon>
        <taxon>Bacilli</taxon>
        <taxon>Bacillales</taxon>
        <taxon>Alicyclobacillaceae</taxon>
        <taxon>Collibacillus</taxon>
    </lineage>
</organism>
<sequence length="93" mass="10670">MAQQQVQQLQITESTKRMQYILEEMEGIANQLLASPHTENKNQGKRLMQVMQKLDYERQTIHEIVNNGRPYVSQAEKDIGSKVQEAIQGASQI</sequence>
<protein>
    <recommendedName>
        <fullName evidence="3">Spore coat protein</fullName>
    </recommendedName>
</protein>